<keyword evidence="7" id="KW-1185">Reference proteome</keyword>
<comment type="caution">
    <text evidence="6">The sequence shown here is derived from an EMBL/GenBank/DDBJ whole genome shotgun (WGS) entry which is preliminary data.</text>
</comment>
<name>A0ABW1NFA1_9ACTN</name>
<dbReference type="Gene3D" id="3.40.190.10">
    <property type="entry name" value="Periplasmic binding protein-like II"/>
    <property type="match status" value="1"/>
</dbReference>
<evidence type="ECO:0000256" key="4">
    <source>
        <dbReference type="ARBA" id="ARBA00022729"/>
    </source>
</evidence>
<dbReference type="PANTHER" id="PTHR43649">
    <property type="entry name" value="ARABINOSE-BINDING PROTEIN-RELATED"/>
    <property type="match status" value="1"/>
</dbReference>
<dbReference type="Pfam" id="PF01547">
    <property type="entry name" value="SBP_bac_1"/>
    <property type="match status" value="1"/>
</dbReference>
<accession>A0ABW1NFA1</accession>
<keyword evidence="3" id="KW-0813">Transport</keyword>
<keyword evidence="4 5" id="KW-0732">Signal</keyword>
<dbReference type="Proteomes" id="UP001596137">
    <property type="component" value="Unassembled WGS sequence"/>
</dbReference>
<comment type="subcellular location">
    <subcellularLocation>
        <location evidence="1">Cell envelope</location>
    </subcellularLocation>
</comment>
<dbReference type="RefSeq" id="WP_380750930.1">
    <property type="nucleotide sequence ID" value="NZ_JBHSRF010000013.1"/>
</dbReference>
<dbReference type="InterPro" id="IPR006059">
    <property type="entry name" value="SBP"/>
</dbReference>
<organism evidence="6 7">
    <name type="scientific">Sphaerisporangium aureirubrum</name>
    <dbReference type="NCBI Taxonomy" id="1544736"/>
    <lineage>
        <taxon>Bacteria</taxon>
        <taxon>Bacillati</taxon>
        <taxon>Actinomycetota</taxon>
        <taxon>Actinomycetes</taxon>
        <taxon>Streptosporangiales</taxon>
        <taxon>Streptosporangiaceae</taxon>
        <taxon>Sphaerisporangium</taxon>
    </lineage>
</organism>
<proteinExistence type="inferred from homology"/>
<evidence type="ECO:0000256" key="5">
    <source>
        <dbReference type="SAM" id="SignalP"/>
    </source>
</evidence>
<dbReference type="InterPro" id="IPR050490">
    <property type="entry name" value="Bact_solute-bd_prot1"/>
</dbReference>
<feature type="signal peptide" evidence="5">
    <location>
        <begin position="1"/>
        <end position="31"/>
    </location>
</feature>
<dbReference type="CDD" id="cd13585">
    <property type="entry name" value="PBP2_TMBP_like"/>
    <property type="match status" value="1"/>
</dbReference>
<evidence type="ECO:0000256" key="2">
    <source>
        <dbReference type="ARBA" id="ARBA00008520"/>
    </source>
</evidence>
<sequence>MTVSTTSGRAAARRRLGVCLGAVAALSLVLAACGGGADEPESGGGGPVTLTVTTWNLAKTPEFTALFDAFEKANPGITVKPVDILADDYPQKVTTMLAGGDKSDVVTMKTLTDYARHSSRGQLLDITSVVKSADTNGLAGLDTYDVGGAYYAMPYRQDFWLLYYNKKVFDDAGADYPDGLTWDQYAALAKRLTKGEGTKKVYGTYHHTWRSVFQAIAAAQTGGDQLSGNYGFMTDQYTMGLDLQKSGAAMDYGTATSQQADYRSTFESGATAMMPMGTWYASGILESRKKGTTDVEWGLAPMPQRPGATGVTTFGAPTAFAVNKRSEHAEAAKKFVAFAASKAGAEVVAKVGVAPALQTPEIIDAYFSVQGMPADALSKKAFAPDKVVLEMPVDEKSADVDTILNEEHQLIMVGEKSVADGIKTMNDRVRSEVLN</sequence>
<evidence type="ECO:0000256" key="3">
    <source>
        <dbReference type="ARBA" id="ARBA00022448"/>
    </source>
</evidence>
<feature type="chain" id="PRO_5045692887" evidence="5">
    <location>
        <begin position="32"/>
        <end position="435"/>
    </location>
</feature>
<evidence type="ECO:0000313" key="7">
    <source>
        <dbReference type="Proteomes" id="UP001596137"/>
    </source>
</evidence>
<dbReference type="PANTHER" id="PTHR43649:SF31">
    <property type="entry name" value="SN-GLYCEROL-3-PHOSPHATE-BINDING PERIPLASMIC PROTEIN UGPB"/>
    <property type="match status" value="1"/>
</dbReference>
<evidence type="ECO:0000256" key="1">
    <source>
        <dbReference type="ARBA" id="ARBA00004196"/>
    </source>
</evidence>
<gene>
    <name evidence="6" type="ORF">ACFP1K_12325</name>
</gene>
<reference evidence="7" key="1">
    <citation type="journal article" date="2019" name="Int. J. Syst. Evol. Microbiol.">
        <title>The Global Catalogue of Microorganisms (GCM) 10K type strain sequencing project: providing services to taxonomists for standard genome sequencing and annotation.</title>
        <authorList>
            <consortium name="The Broad Institute Genomics Platform"/>
            <consortium name="The Broad Institute Genome Sequencing Center for Infectious Disease"/>
            <person name="Wu L."/>
            <person name="Ma J."/>
        </authorList>
    </citation>
    <scope>NUCLEOTIDE SEQUENCE [LARGE SCALE GENOMIC DNA]</scope>
    <source>
        <strain evidence="7">JCM 30346</strain>
    </source>
</reference>
<protein>
    <submittedName>
        <fullName evidence="6">ABC transporter substrate-binding protein</fullName>
    </submittedName>
</protein>
<comment type="similarity">
    <text evidence="2">Belongs to the bacterial solute-binding protein 1 family.</text>
</comment>
<dbReference type="SUPFAM" id="SSF53850">
    <property type="entry name" value="Periplasmic binding protein-like II"/>
    <property type="match status" value="1"/>
</dbReference>
<dbReference type="EMBL" id="JBHSRF010000013">
    <property type="protein sequence ID" value="MFC6081946.1"/>
    <property type="molecule type" value="Genomic_DNA"/>
</dbReference>
<evidence type="ECO:0000313" key="6">
    <source>
        <dbReference type="EMBL" id="MFC6081946.1"/>
    </source>
</evidence>